<keyword evidence="2" id="KW-1185">Reference proteome</keyword>
<protein>
    <submittedName>
        <fullName evidence="1">Uncharacterized protein</fullName>
    </submittedName>
</protein>
<accession>A0A2Z3GNG1</accession>
<dbReference type="KEGG" id="hnv:DDQ68_06715"/>
<dbReference type="EMBL" id="CP029145">
    <property type="protein sequence ID" value="AWM32505.1"/>
    <property type="molecule type" value="Genomic_DNA"/>
</dbReference>
<name>A0A2Z3GNG1_9BACT</name>
<sequence length="64" mass="7147">MAVWLRGQVLDHYTGEPLRGPAGFEPAHLLINYFLAFGRGPSFIPAARFLSGAVLVFTRLVIRY</sequence>
<reference evidence="2" key="1">
    <citation type="submission" date="2018-04" db="EMBL/GenBank/DDBJ databases">
        <title>Complete genome of Antarctic heterotrophic bacterium Hymenobacter nivis.</title>
        <authorList>
            <person name="Terashima M."/>
        </authorList>
    </citation>
    <scope>NUCLEOTIDE SEQUENCE [LARGE SCALE GENOMIC DNA]</scope>
    <source>
        <strain evidence="2">NBRC 111535</strain>
    </source>
</reference>
<organism evidence="1 2">
    <name type="scientific">Hymenobacter nivis</name>
    <dbReference type="NCBI Taxonomy" id="1850093"/>
    <lineage>
        <taxon>Bacteria</taxon>
        <taxon>Pseudomonadati</taxon>
        <taxon>Bacteroidota</taxon>
        <taxon>Cytophagia</taxon>
        <taxon>Cytophagales</taxon>
        <taxon>Hymenobacteraceae</taxon>
        <taxon>Hymenobacter</taxon>
    </lineage>
</organism>
<evidence type="ECO:0000313" key="1">
    <source>
        <dbReference type="EMBL" id="AWM32505.1"/>
    </source>
</evidence>
<dbReference type="Proteomes" id="UP000245999">
    <property type="component" value="Chromosome"/>
</dbReference>
<proteinExistence type="predicted"/>
<gene>
    <name evidence="1" type="ORF">DDQ68_06715</name>
</gene>
<evidence type="ECO:0000313" key="2">
    <source>
        <dbReference type="Proteomes" id="UP000245999"/>
    </source>
</evidence>
<dbReference type="AlphaFoldDB" id="A0A2Z3GNG1"/>